<name>A0A2U8DQ64_9CLOT</name>
<dbReference type="Pfam" id="PF25917">
    <property type="entry name" value="BSH_RND"/>
    <property type="match status" value="1"/>
</dbReference>
<gene>
    <name evidence="6" type="ORF">B9W14_08735</name>
</gene>
<comment type="subcellular location">
    <subcellularLocation>
        <location evidence="1">Cell envelope</location>
    </subcellularLocation>
</comment>
<evidence type="ECO:0000259" key="4">
    <source>
        <dbReference type="Pfam" id="PF25917"/>
    </source>
</evidence>
<evidence type="ECO:0000313" key="7">
    <source>
        <dbReference type="Proteomes" id="UP000244910"/>
    </source>
</evidence>
<dbReference type="InterPro" id="IPR058636">
    <property type="entry name" value="Beta-barrel_YknX"/>
</dbReference>
<dbReference type="KEGG" id="cdrk:B9W14_08735"/>
<dbReference type="Gene3D" id="2.40.50.100">
    <property type="match status" value="1"/>
</dbReference>
<dbReference type="OrthoDB" id="9811754at2"/>
<evidence type="ECO:0000256" key="3">
    <source>
        <dbReference type="SAM" id="Phobius"/>
    </source>
</evidence>
<keyword evidence="2" id="KW-0175">Coiled coil</keyword>
<feature type="transmembrane region" description="Helical" evidence="3">
    <location>
        <begin position="7"/>
        <end position="28"/>
    </location>
</feature>
<dbReference type="InterPro" id="IPR050465">
    <property type="entry name" value="UPF0194_transport"/>
</dbReference>
<feature type="domain" description="YknX-like beta-barrel" evidence="5">
    <location>
        <begin position="129"/>
        <end position="216"/>
    </location>
</feature>
<keyword evidence="3" id="KW-0472">Membrane</keyword>
<keyword evidence="3" id="KW-0812">Transmembrane</keyword>
<keyword evidence="3" id="KW-1133">Transmembrane helix</keyword>
<dbReference type="PANTHER" id="PTHR32347">
    <property type="entry name" value="EFFLUX SYSTEM COMPONENT YKNX-RELATED"/>
    <property type="match status" value="1"/>
</dbReference>
<accession>A0A2U8DQ64</accession>
<evidence type="ECO:0000313" key="6">
    <source>
        <dbReference type="EMBL" id="AWI04575.1"/>
    </source>
</evidence>
<proteinExistence type="predicted"/>
<evidence type="ECO:0000256" key="1">
    <source>
        <dbReference type="ARBA" id="ARBA00004196"/>
    </source>
</evidence>
<dbReference type="RefSeq" id="WP_032078043.1">
    <property type="nucleotide sequence ID" value="NZ_CP020953.1"/>
</dbReference>
<organism evidence="6 7">
    <name type="scientific">Clostridium drakei</name>
    <dbReference type="NCBI Taxonomy" id="332101"/>
    <lineage>
        <taxon>Bacteria</taxon>
        <taxon>Bacillati</taxon>
        <taxon>Bacillota</taxon>
        <taxon>Clostridia</taxon>
        <taxon>Eubacteriales</taxon>
        <taxon>Clostridiaceae</taxon>
        <taxon>Clostridium</taxon>
    </lineage>
</organism>
<dbReference type="InterPro" id="IPR058625">
    <property type="entry name" value="MdtA-like_BSH"/>
</dbReference>
<dbReference type="GO" id="GO:0055085">
    <property type="term" value="P:transmembrane transport"/>
    <property type="evidence" value="ECO:0007669"/>
    <property type="project" value="InterPro"/>
</dbReference>
<evidence type="ECO:0000259" key="5">
    <source>
        <dbReference type="Pfam" id="PF25990"/>
    </source>
</evidence>
<dbReference type="SUPFAM" id="SSF111369">
    <property type="entry name" value="HlyD-like secretion proteins"/>
    <property type="match status" value="1"/>
</dbReference>
<dbReference type="AlphaFoldDB" id="A0A2U8DQ64"/>
<dbReference type="Pfam" id="PF25990">
    <property type="entry name" value="Beta-barrel_YknX"/>
    <property type="match status" value="1"/>
</dbReference>
<keyword evidence="7" id="KW-1185">Reference proteome</keyword>
<dbReference type="EMBL" id="CP020953">
    <property type="protein sequence ID" value="AWI04575.1"/>
    <property type="molecule type" value="Genomic_DNA"/>
</dbReference>
<feature type="domain" description="Multidrug resistance protein MdtA-like barrel-sandwich hybrid" evidence="4">
    <location>
        <begin position="47"/>
        <end position="119"/>
    </location>
</feature>
<protein>
    <submittedName>
        <fullName evidence="6">Hemolysin D</fullName>
    </submittedName>
</protein>
<dbReference type="Gene3D" id="2.40.30.170">
    <property type="match status" value="1"/>
</dbReference>
<reference evidence="7" key="1">
    <citation type="submission" date="2017-04" db="EMBL/GenBank/DDBJ databases">
        <authorList>
            <person name="Song Y."/>
            <person name="Cho B.-K."/>
        </authorList>
    </citation>
    <scope>NUCLEOTIDE SEQUENCE [LARGE SCALE GENOMIC DNA]</scope>
    <source>
        <strain evidence="7">SL1</strain>
    </source>
</reference>
<sequence length="219" mass="23992">MKEKRKLIILGIFVAMLITLGSVGYYYWHNNTYYISSEDAKVSGDFVKIVPEVSGKLLEFNVKEGDKVVKNQIIGRIDAVGLDDSSIDESLLRAPMNGVIIKKQANVGEYESSTSAPTLAMVVDPSQLYVTANIEEGKVENIKLGQQVDINFDEFKEKDFKGKVDSIGKASNSAFSMLPSSSSGTFTKVVQKVPVKIKLDKTDGNLLPGTNAVIKIHIK</sequence>
<dbReference type="Proteomes" id="UP000244910">
    <property type="component" value="Chromosome"/>
</dbReference>
<evidence type="ECO:0000256" key="2">
    <source>
        <dbReference type="ARBA" id="ARBA00023054"/>
    </source>
</evidence>
<dbReference type="GO" id="GO:0030313">
    <property type="term" value="C:cell envelope"/>
    <property type="evidence" value="ECO:0007669"/>
    <property type="project" value="UniProtKB-SubCell"/>
</dbReference>